<keyword evidence="5 10" id="KW-0159">Chromosome partition</keyword>
<dbReference type="InterPro" id="IPR011010">
    <property type="entry name" value="DNA_brk_join_enz"/>
</dbReference>
<dbReference type="GO" id="GO:0006313">
    <property type="term" value="P:DNA transposition"/>
    <property type="evidence" value="ECO:0007669"/>
    <property type="project" value="UniProtKB-UniRule"/>
</dbReference>
<evidence type="ECO:0000256" key="2">
    <source>
        <dbReference type="ARBA" id="ARBA00006657"/>
    </source>
</evidence>
<dbReference type="InterPro" id="IPR011931">
    <property type="entry name" value="Recomb_XerC"/>
</dbReference>
<accession>A0A6L9Y7X8</accession>
<protein>
    <recommendedName>
        <fullName evidence="10 11">Tyrosine recombinase XerC</fullName>
    </recommendedName>
</protein>
<dbReference type="Gene3D" id="1.10.150.130">
    <property type="match status" value="1"/>
</dbReference>
<dbReference type="InterPro" id="IPR023009">
    <property type="entry name" value="Tyrosine_recombinase_XerC/XerD"/>
</dbReference>
<feature type="domain" description="Core-binding (CB)" evidence="13">
    <location>
        <begin position="8"/>
        <end position="91"/>
    </location>
</feature>
<dbReference type="InterPro" id="IPR010998">
    <property type="entry name" value="Integrase_recombinase_N"/>
</dbReference>
<feature type="active site" evidence="10">
    <location>
        <position position="267"/>
    </location>
</feature>
<feature type="active site" evidence="10">
    <location>
        <position position="190"/>
    </location>
</feature>
<name>A0A6L9Y7X8_9BURK</name>
<evidence type="ECO:0000256" key="3">
    <source>
        <dbReference type="ARBA" id="ARBA00022490"/>
    </source>
</evidence>
<reference evidence="14 15" key="1">
    <citation type="submission" date="2020-02" db="EMBL/GenBank/DDBJ databases">
        <title>Pelistega sp. NLN82 were isolated from wild rodents of the Hainan Island.</title>
        <authorList>
            <person name="Niu N."/>
            <person name="Zhou J."/>
        </authorList>
    </citation>
    <scope>NUCLEOTIDE SEQUENCE [LARGE SCALE GENOMIC DNA]</scope>
    <source>
        <strain evidence="14 15">NLN82</strain>
    </source>
</reference>
<dbReference type="Proteomes" id="UP000477651">
    <property type="component" value="Unassembled WGS sequence"/>
</dbReference>
<dbReference type="InterPro" id="IPR050090">
    <property type="entry name" value="Tyrosine_recombinase_XerCD"/>
</dbReference>
<evidence type="ECO:0000313" key="14">
    <source>
        <dbReference type="EMBL" id="NEN76476.1"/>
    </source>
</evidence>
<evidence type="ECO:0000313" key="15">
    <source>
        <dbReference type="Proteomes" id="UP000477651"/>
    </source>
</evidence>
<evidence type="ECO:0000256" key="1">
    <source>
        <dbReference type="ARBA" id="ARBA00004496"/>
    </source>
</evidence>
<evidence type="ECO:0000259" key="13">
    <source>
        <dbReference type="PROSITE" id="PS51900"/>
    </source>
</evidence>
<comment type="caution">
    <text evidence="14">The sequence shown here is derived from an EMBL/GenBank/DDBJ whole genome shotgun (WGS) entry which is preliminary data.</text>
</comment>
<dbReference type="AlphaFoldDB" id="A0A6L9Y7X8"/>
<feature type="active site" evidence="10">
    <location>
        <position position="264"/>
    </location>
</feature>
<dbReference type="EMBL" id="JAAGYR010000020">
    <property type="protein sequence ID" value="NEN76476.1"/>
    <property type="molecule type" value="Genomic_DNA"/>
</dbReference>
<comment type="subcellular location">
    <subcellularLocation>
        <location evidence="1 10">Cytoplasm</location>
    </subcellularLocation>
</comment>
<dbReference type="InterPro" id="IPR002104">
    <property type="entry name" value="Integrase_catalytic"/>
</dbReference>
<feature type="active site" evidence="10">
    <location>
        <position position="290"/>
    </location>
</feature>
<feature type="domain" description="Tyr recombinase" evidence="12">
    <location>
        <begin position="112"/>
        <end position="312"/>
    </location>
</feature>
<dbReference type="InterPro" id="IPR004107">
    <property type="entry name" value="Integrase_SAM-like_N"/>
</dbReference>
<dbReference type="Pfam" id="PF00589">
    <property type="entry name" value="Phage_integrase"/>
    <property type="match status" value="1"/>
</dbReference>
<keyword evidence="7 10" id="KW-0238">DNA-binding</keyword>
<evidence type="ECO:0000259" key="12">
    <source>
        <dbReference type="PROSITE" id="PS51898"/>
    </source>
</evidence>
<evidence type="ECO:0000256" key="5">
    <source>
        <dbReference type="ARBA" id="ARBA00022829"/>
    </source>
</evidence>
<evidence type="ECO:0000256" key="8">
    <source>
        <dbReference type="ARBA" id="ARBA00023172"/>
    </source>
</evidence>
<gene>
    <name evidence="10 14" type="primary">xerC</name>
    <name evidence="14" type="ORF">F9B74_09160</name>
</gene>
<dbReference type="GO" id="GO:0009037">
    <property type="term" value="F:tyrosine-based site-specific recombinase activity"/>
    <property type="evidence" value="ECO:0007669"/>
    <property type="project" value="UniProtKB-UniRule"/>
</dbReference>
<dbReference type="SUPFAM" id="SSF56349">
    <property type="entry name" value="DNA breaking-rejoining enzymes"/>
    <property type="match status" value="1"/>
</dbReference>
<evidence type="ECO:0000256" key="4">
    <source>
        <dbReference type="ARBA" id="ARBA00022618"/>
    </source>
</evidence>
<dbReference type="PROSITE" id="PS51898">
    <property type="entry name" value="TYR_RECOMBINASE"/>
    <property type="match status" value="1"/>
</dbReference>
<feature type="active site" evidence="10">
    <location>
        <position position="155"/>
    </location>
</feature>
<keyword evidence="3 10" id="KW-0963">Cytoplasm</keyword>
<dbReference type="NCBIfam" id="TIGR02224">
    <property type="entry name" value="recomb_XerC"/>
    <property type="match status" value="1"/>
</dbReference>
<keyword evidence="9 10" id="KW-0131">Cell cycle</keyword>
<dbReference type="GO" id="GO:0005737">
    <property type="term" value="C:cytoplasm"/>
    <property type="evidence" value="ECO:0007669"/>
    <property type="project" value="UniProtKB-SubCell"/>
</dbReference>
<dbReference type="PROSITE" id="PS51900">
    <property type="entry name" value="CB"/>
    <property type="match status" value="1"/>
</dbReference>
<sequence length="322" mass="36878">MNTTEKITVLPEAVTHWLRYLSAEKRYSIHTVNAYQRDIQILLGLYPSIPLDKIQNTQIRSAIARLHSQDYTPRSLARILSTWRSFYKWFSIHYHLTINPTVDVKAPKVPRTLPKALSADQAKTLLDTGLNLSSHDPIAARDQAMFELFYSSGLRLSELVNVDIQFHKEGQYESQGWLDLNEKEVTVIGKGKKTRLLPLGEKAIQAIEYWLSKRPLLLKTSTPPEDQYALFLGERGARISPRVVQIQLKKLGIKSNIPANIHPHILRHSFASHLLQSSQDLRAVQELLGHSNIATTQIYTRLDFQHLAKVYDQAHPRAKRKK</sequence>
<dbReference type="HAMAP" id="MF_01808">
    <property type="entry name" value="Recomb_XerC_XerD"/>
    <property type="match status" value="1"/>
</dbReference>
<organism evidence="14 15">
    <name type="scientific">Pelistega ratti</name>
    <dbReference type="NCBI Taxonomy" id="2652177"/>
    <lineage>
        <taxon>Bacteria</taxon>
        <taxon>Pseudomonadati</taxon>
        <taxon>Pseudomonadota</taxon>
        <taxon>Betaproteobacteria</taxon>
        <taxon>Burkholderiales</taxon>
        <taxon>Alcaligenaceae</taxon>
        <taxon>Pelistega</taxon>
    </lineage>
</organism>
<comment type="subunit">
    <text evidence="10">Forms a cyclic heterotetrameric complex composed of two molecules of XerC and two molecules of XerD.</text>
</comment>
<keyword evidence="6 10" id="KW-0229">DNA integration</keyword>
<evidence type="ECO:0000256" key="9">
    <source>
        <dbReference type="ARBA" id="ARBA00023306"/>
    </source>
</evidence>
<evidence type="ECO:0000256" key="7">
    <source>
        <dbReference type="ARBA" id="ARBA00023125"/>
    </source>
</evidence>
<dbReference type="PANTHER" id="PTHR30349">
    <property type="entry name" value="PHAGE INTEGRASE-RELATED"/>
    <property type="match status" value="1"/>
</dbReference>
<keyword evidence="15" id="KW-1185">Reference proteome</keyword>
<comment type="similarity">
    <text evidence="2 10">Belongs to the 'phage' integrase family. XerC subfamily.</text>
</comment>
<dbReference type="InterPro" id="IPR013762">
    <property type="entry name" value="Integrase-like_cat_sf"/>
</dbReference>
<dbReference type="GO" id="GO:0051301">
    <property type="term" value="P:cell division"/>
    <property type="evidence" value="ECO:0007669"/>
    <property type="project" value="UniProtKB-UniRule"/>
</dbReference>
<dbReference type="GO" id="GO:0007059">
    <property type="term" value="P:chromosome segregation"/>
    <property type="evidence" value="ECO:0007669"/>
    <property type="project" value="UniProtKB-UniRule"/>
</dbReference>
<dbReference type="PANTHER" id="PTHR30349:SF81">
    <property type="entry name" value="TYROSINE RECOMBINASE XERC"/>
    <property type="match status" value="1"/>
</dbReference>
<keyword evidence="8 10" id="KW-0233">DNA recombination</keyword>
<dbReference type="GO" id="GO:0003677">
    <property type="term" value="F:DNA binding"/>
    <property type="evidence" value="ECO:0007669"/>
    <property type="project" value="UniProtKB-UniRule"/>
</dbReference>
<dbReference type="Gene3D" id="1.10.443.10">
    <property type="entry name" value="Intergrase catalytic core"/>
    <property type="match status" value="1"/>
</dbReference>
<evidence type="ECO:0000256" key="11">
    <source>
        <dbReference type="NCBIfam" id="TIGR02224"/>
    </source>
</evidence>
<comment type="function">
    <text evidence="10">Site-specific tyrosine recombinase, which acts by catalyzing the cutting and rejoining of the recombining DNA molecules. The XerC-XerD complex is essential to convert dimers of the bacterial chromosome into monomers to permit their segregation at cell division. It also contributes to the segregational stability of plasmids.</text>
</comment>
<keyword evidence="4 10" id="KW-0132">Cell division</keyword>
<dbReference type="Pfam" id="PF02899">
    <property type="entry name" value="Phage_int_SAM_1"/>
    <property type="match status" value="1"/>
</dbReference>
<dbReference type="CDD" id="cd00798">
    <property type="entry name" value="INT_XerDC_C"/>
    <property type="match status" value="1"/>
</dbReference>
<feature type="active site" description="O-(3'-phospho-DNA)-tyrosine intermediate" evidence="10">
    <location>
        <position position="299"/>
    </location>
</feature>
<evidence type="ECO:0000256" key="6">
    <source>
        <dbReference type="ARBA" id="ARBA00022908"/>
    </source>
</evidence>
<evidence type="ECO:0000256" key="10">
    <source>
        <dbReference type="HAMAP-Rule" id="MF_01808"/>
    </source>
</evidence>
<dbReference type="InterPro" id="IPR044068">
    <property type="entry name" value="CB"/>
</dbReference>
<dbReference type="RefSeq" id="WP_163764892.1">
    <property type="nucleotide sequence ID" value="NZ_JAAGYR010000020.1"/>
</dbReference>
<proteinExistence type="inferred from homology"/>